<gene>
    <name evidence="1" type="ORF">F2Q70_00015439</name>
</gene>
<protein>
    <submittedName>
        <fullName evidence="1">Uncharacterized protein</fullName>
    </submittedName>
</protein>
<evidence type="ECO:0000313" key="1">
    <source>
        <dbReference type="EMBL" id="KAF2560970.1"/>
    </source>
</evidence>
<dbReference type="EMBL" id="QGKY02001250">
    <property type="protein sequence ID" value="KAF2560970.1"/>
    <property type="molecule type" value="Genomic_DNA"/>
</dbReference>
<comment type="caution">
    <text evidence="1">The sequence shown here is derived from an EMBL/GenBank/DDBJ whole genome shotgun (WGS) entry which is preliminary data.</text>
</comment>
<name>A0A8S9HU67_BRACR</name>
<organism evidence="1">
    <name type="scientific">Brassica cretica</name>
    <name type="common">Mustard</name>
    <dbReference type="NCBI Taxonomy" id="69181"/>
    <lineage>
        <taxon>Eukaryota</taxon>
        <taxon>Viridiplantae</taxon>
        <taxon>Streptophyta</taxon>
        <taxon>Embryophyta</taxon>
        <taxon>Tracheophyta</taxon>
        <taxon>Spermatophyta</taxon>
        <taxon>Magnoliopsida</taxon>
        <taxon>eudicotyledons</taxon>
        <taxon>Gunneridae</taxon>
        <taxon>Pentapetalae</taxon>
        <taxon>rosids</taxon>
        <taxon>malvids</taxon>
        <taxon>Brassicales</taxon>
        <taxon>Brassicaceae</taxon>
        <taxon>Brassiceae</taxon>
        <taxon>Brassica</taxon>
    </lineage>
</organism>
<accession>A0A8S9HU67</accession>
<sequence>MRGERRGVYLRFVFCSFSFSRDISLFGSEKANRCLSSQWFSSKKRRDSPSPWLVDEMEASLSVDRRRIDDSLSLGGSSMIRRRTSLSLGGCPQSLNISLSVGLLDGEGPLSPCGSSRIERFDTVSQWLSSTATDLSCYTSCGKRAEEASSNNGLQYQNSVRL</sequence>
<proteinExistence type="predicted"/>
<reference evidence="1" key="1">
    <citation type="submission" date="2019-12" db="EMBL/GenBank/DDBJ databases">
        <title>Genome sequencing and annotation of Brassica cretica.</title>
        <authorList>
            <person name="Studholme D.J."/>
            <person name="Sarris P.F."/>
        </authorList>
    </citation>
    <scope>NUCLEOTIDE SEQUENCE</scope>
    <source>
        <strain evidence="1">PFS-102/07</strain>
        <tissue evidence="1">Leaf</tissue>
    </source>
</reference>
<dbReference type="AlphaFoldDB" id="A0A8S9HU67"/>